<feature type="domain" description="POTRA" evidence="10">
    <location>
        <begin position="106"/>
        <end position="186"/>
    </location>
</feature>
<comment type="subunit">
    <text evidence="8">Part of the Bam complex.</text>
</comment>
<dbReference type="InterPro" id="IPR023707">
    <property type="entry name" value="OM_assembly_BamA"/>
</dbReference>
<dbReference type="InterPro" id="IPR034746">
    <property type="entry name" value="POTRA"/>
</dbReference>
<comment type="similarity">
    <text evidence="8">Belongs to the BamA family.</text>
</comment>
<evidence type="ECO:0000256" key="8">
    <source>
        <dbReference type="HAMAP-Rule" id="MF_01430"/>
    </source>
</evidence>
<gene>
    <name evidence="8" type="primary">bamA</name>
    <name evidence="11" type="ORF">J2T60_000590</name>
</gene>
<evidence type="ECO:0000313" key="12">
    <source>
        <dbReference type="Proteomes" id="UP001523550"/>
    </source>
</evidence>
<comment type="function">
    <text evidence="8">Part of the outer membrane protein assembly complex, which is involved in assembly and insertion of beta-barrel proteins into the outer membrane.</text>
</comment>
<dbReference type="InterPro" id="IPR039910">
    <property type="entry name" value="D15-like"/>
</dbReference>
<feature type="chain" id="PRO_5044946890" description="Outer membrane protein assembly factor BamA" evidence="8">
    <location>
        <begin position="23"/>
        <end position="792"/>
    </location>
</feature>
<keyword evidence="6 8" id="KW-0472">Membrane</keyword>
<evidence type="ECO:0000256" key="6">
    <source>
        <dbReference type="ARBA" id="ARBA00023136"/>
    </source>
</evidence>
<name>A0ABT1G6P5_9GAMM</name>
<keyword evidence="12" id="KW-1185">Reference proteome</keyword>
<keyword evidence="5 8" id="KW-0677">Repeat</keyword>
<evidence type="ECO:0000256" key="2">
    <source>
        <dbReference type="ARBA" id="ARBA00022452"/>
    </source>
</evidence>
<dbReference type="EMBL" id="JALJYF010000001">
    <property type="protein sequence ID" value="MCP1726625.1"/>
    <property type="molecule type" value="Genomic_DNA"/>
</dbReference>
<reference evidence="11 12" key="1">
    <citation type="submission" date="2022-03" db="EMBL/GenBank/DDBJ databases">
        <title>Genomic Encyclopedia of Type Strains, Phase III (KMG-III): the genomes of soil and plant-associated and newly described type strains.</title>
        <authorList>
            <person name="Whitman W."/>
        </authorList>
    </citation>
    <scope>NUCLEOTIDE SEQUENCE [LARGE SCALE GENOMIC DNA]</scope>
    <source>
        <strain evidence="11 12">BSker1</strain>
    </source>
</reference>
<organism evidence="11 12">
    <name type="scientific">Natronospira proteinivora</name>
    <dbReference type="NCBI Taxonomy" id="1807133"/>
    <lineage>
        <taxon>Bacteria</taxon>
        <taxon>Pseudomonadati</taxon>
        <taxon>Pseudomonadota</taxon>
        <taxon>Gammaproteobacteria</taxon>
        <taxon>Natronospirales</taxon>
        <taxon>Natronospiraceae</taxon>
        <taxon>Natronospira</taxon>
    </lineage>
</organism>
<dbReference type="PIRSF" id="PIRSF006076">
    <property type="entry name" value="OM_assembly_OMP85"/>
    <property type="match status" value="1"/>
</dbReference>
<dbReference type="PANTHER" id="PTHR12815">
    <property type="entry name" value="SORTING AND ASSEMBLY MACHINERY SAMM50 PROTEIN FAMILY MEMBER"/>
    <property type="match status" value="1"/>
</dbReference>
<evidence type="ECO:0000256" key="3">
    <source>
        <dbReference type="ARBA" id="ARBA00022692"/>
    </source>
</evidence>
<dbReference type="RefSeq" id="WP_253445217.1">
    <property type="nucleotide sequence ID" value="NZ_JALJYF010000001.1"/>
</dbReference>
<dbReference type="Pfam" id="PF01103">
    <property type="entry name" value="Omp85"/>
    <property type="match status" value="1"/>
</dbReference>
<keyword evidence="4 8" id="KW-0732">Signal</keyword>
<feature type="domain" description="POTRA" evidence="10">
    <location>
        <begin position="361"/>
        <end position="435"/>
    </location>
</feature>
<dbReference type="InterPro" id="IPR000184">
    <property type="entry name" value="Bac_surfAg_D15"/>
</dbReference>
<dbReference type="Proteomes" id="UP001523550">
    <property type="component" value="Unassembled WGS sequence"/>
</dbReference>
<evidence type="ECO:0000259" key="10">
    <source>
        <dbReference type="PROSITE" id="PS51779"/>
    </source>
</evidence>
<dbReference type="Gene3D" id="3.10.20.310">
    <property type="entry name" value="membrane protein fhac"/>
    <property type="match status" value="5"/>
</dbReference>
<accession>A0ABT1G6P5</accession>
<evidence type="ECO:0000313" key="11">
    <source>
        <dbReference type="EMBL" id="MCP1726625.1"/>
    </source>
</evidence>
<feature type="domain" description="POTRA" evidence="10">
    <location>
        <begin position="189"/>
        <end position="277"/>
    </location>
</feature>
<sequence length="792" mass="88647" precursor="true">MRVVSTLFLGLSLAVSFAPVSAQVEPPESLIEESPDGFVVENIRLEGLQRIAESTVLSYLPLEPGDRADQSAIRDAIRELYATGFFDNVILSRDENTLVVGVEERPTIARLEISGNQQIETEMLRQAMREQGVAEGRVLNEQVVELLEQELYQTYYAQGRYGVEISPSVRELDANQVALNIEIKEGRVARIRQINLVGNEAFDDSRLKGQMELRPAGWRTLMSSRDQYSREKMTGDLEALRSYYMDRGYADFGIDSVQVSISPDRRDMYLSIHVDEGEVYTVSDVELIGEFPVPAEQLEAFVQVQAGETYSLAKANRSAEFIEQRLGASGYAHAEVRPMPELDRENQEVALTFVVDPGQRIYVREIRFSGSDTTDDQVYRREMRQFEGAPLANVDLDRSRVRMQRLPFVQQVNIEEVPVEGSPDTVDLDVNVEERNFGQFQVGVGYGGFTGLSANVSVQNNNLFGLGHQGQVQVQSNQLGEFVELNHTDPYATRNGVSRTIGGFYNSQSLFAVGQSPVSTKSAGMNLRFGFPISEYDSIRVGGSVRRSEFIQQSGTSDEYRNFIVNHGEQFTRGQFAGSRMDSAELNLAWVRDTRNRAIFPDRGTRRLVGLDVSVPGLDLDYWVGRVNQTSFLPLGNEWILKMDGEVSYGEPYGNDTQELPPFRRFFSGGTTSVRGYENARLGPLDSNNRPYGGSAKANLQTELILPNFFADDGGGQAAQYRFFVFADTGYVWDDIDDVSTDELRSSVGVGANWLTPMGLLRFSLARPINVRDEDRERGIVDRFQIDLGGSF</sequence>
<evidence type="ECO:0000256" key="1">
    <source>
        <dbReference type="ARBA" id="ARBA00004370"/>
    </source>
</evidence>
<feature type="domain" description="POTRA" evidence="10">
    <location>
        <begin position="280"/>
        <end position="358"/>
    </location>
</feature>
<comment type="caution">
    <text evidence="11">The sequence shown here is derived from an EMBL/GenBank/DDBJ whole genome shotgun (WGS) entry which is preliminary data.</text>
</comment>
<proteinExistence type="inferred from homology"/>
<dbReference type="HAMAP" id="MF_01430">
    <property type="entry name" value="OM_assembly_BamA"/>
    <property type="match status" value="1"/>
</dbReference>
<feature type="signal peptide" evidence="8">
    <location>
        <begin position="1"/>
        <end position="22"/>
    </location>
</feature>
<keyword evidence="3 8" id="KW-0812">Transmembrane</keyword>
<dbReference type="InterPro" id="IPR010827">
    <property type="entry name" value="BamA/TamA_POTRA"/>
</dbReference>
<keyword evidence="2 8" id="KW-1134">Transmembrane beta strand</keyword>
<evidence type="ECO:0000256" key="5">
    <source>
        <dbReference type="ARBA" id="ARBA00022737"/>
    </source>
</evidence>
<dbReference type="NCBIfam" id="TIGR03303">
    <property type="entry name" value="OM_YaeT"/>
    <property type="match status" value="1"/>
</dbReference>
<dbReference type="Gene3D" id="2.40.160.50">
    <property type="entry name" value="membrane protein fhac: a member of the omp85/tpsb transporter family"/>
    <property type="match status" value="1"/>
</dbReference>
<evidence type="ECO:0000256" key="4">
    <source>
        <dbReference type="ARBA" id="ARBA00022729"/>
    </source>
</evidence>
<dbReference type="PROSITE" id="PS51779">
    <property type="entry name" value="POTRA"/>
    <property type="match status" value="5"/>
</dbReference>
<keyword evidence="7 8" id="KW-0998">Cell outer membrane</keyword>
<protein>
    <recommendedName>
        <fullName evidence="8 9">Outer membrane protein assembly factor BamA</fullName>
    </recommendedName>
</protein>
<dbReference type="Pfam" id="PF07244">
    <property type="entry name" value="POTRA"/>
    <property type="match status" value="5"/>
</dbReference>
<evidence type="ECO:0000256" key="7">
    <source>
        <dbReference type="ARBA" id="ARBA00023237"/>
    </source>
</evidence>
<evidence type="ECO:0000256" key="9">
    <source>
        <dbReference type="NCBIfam" id="TIGR03303"/>
    </source>
</evidence>
<feature type="domain" description="POTRA" evidence="10">
    <location>
        <begin position="38"/>
        <end position="105"/>
    </location>
</feature>
<dbReference type="PANTHER" id="PTHR12815:SF23">
    <property type="entry name" value="OUTER MEMBRANE PROTEIN ASSEMBLY FACTOR BAMA"/>
    <property type="match status" value="1"/>
</dbReference>
<comment type="subcellular location">
    <subcellularLocation>
        <location evidence="8">Cell outer membrane</location>
    </subcellularLocation>
    <subcellularLocation>
        <location evidence="1">Membrane</location>
    </subcellularLocation>
</comment>